<dbReference type="RefSeq" id="WP_092957220.1">
    <property type="nucleotide sequence ID" value="NZ_FOMQ01000021.1"/>
</dbReference>
<dbReference type="InterPro" id="IPR017946">
    <property type="entry name" value="PLC-like_Pdiesterase_TIM-brl"/>
</dbReference>
<dbReference type="GO" id="GO:0006629">
    <property type="term" value="P:lipid metabolic process"/>
    <property type="evidence" value="ECO:0007669"/>
    <property type="project" value="InterPro"/>
</dbReference>
<dbReference type="AlphaFoldDB" id="A0A1I1YXE1"/>
<accession>A0A1I1YXE1</accession>
<dbReference type="InterPro" id="IPR030395">
    <property type="entry name" value="GP_PDE_dom"/>
</dbReference>
<dbReference type="STRING" id="32040.SAMN04489710_12120"/>
<dbReference type="PANTHER" id="PTHR46211:SF1">
    <property type="entry name" value="GLYCEROPHOSPHODIESTER PHOSPHODIESTERASE, CYTOPLASMIC"/>
    <property type="match status" value="1"/>
</dbReference>
<evidence type="ECO:0000313" key="2">
    <source>
        <dbReference type="EMBL" id="SFE24117.1"/>
    </source>
</evidence>
<evidence type="ECO:0000259" key="1">
    <source>
        <dbReference type="PROSITE" id="PS51704"/>
    </source>
</evidence>
<dbReference type="PROSITE" id="PS51704">
    <property type="entry name" value="GP_PDE"/>
    <property type="match status" value="1"/>
</dbReference>
<name>A0A1I1YXE1_9BURK</name>
<dbReference type="Pfam" id="PF03009">
    <property type="entry name" value="GDPD"/>
    <property type="match status" value="1"/>
</dbReference>
<proteinExistence type="predicted"/>
<dbReference type="OrthoDB" id="9795622at2"/>
<dbReference type="GO" id="GO:0008081">
    <property type="term" value="F:phosphoric diester hydrolase activity"/>
    <property type="evidence" value="ECO:0007669"/>
    <property type="project" value="InterPro"/>
</dbReference>
<dbReference type="Gene3D" id="3.20.20.190">
    <property type="entry name" value="Phosphatidylinositol (PI) phosphodiesterase"/>
    <property type="match status" value="1"/>
</dbReference>
<dbReference type="EMBL" id="FOMQ01000021">
    <property type="protein sequence ID" value="SFE24117.1"/>
    <property type="molecule type" value="Genomic_DNA"/>
</dbReference>
<dbReference type="SUPFAM" id="SSF51695">
    <property type="entry name" value="PLC-like phosphodiesterases"/>
    <property type="match status" value="1"/>
</dbReference>
<dbReference type="Proteomes" id="UP000199517">
    <property type="component" value="Unassembled WGS sequence"/>
</dbReference>
<evidence type="ECO:0000313" key="3">
    <source>
        <dbReference type="Proteomes" id="UP000199517"/>
    </source>
</evidence>
<protein>
    <submittedName>
        <fullName evidence="2">Glycerophosphoryl diester phosphodiesterase</fullName>
    </submittedName>
</protein>
<dbReference type="PANTHER" id="PTHR46211">
    <property type="entry name" value="GLYCEROPHOSPHORYL DIESTER PHOSPHODIESTERASE"/>
    <property type="match status" value="1"/>
</dbReference>
<sequence>MTASTPAASTDWPYPRWIAHRGAGKLAPENTLAAFRLGAQHGYRMFECDAKLSSDGVPFLLHDATLQRTTSGHGTAGERPWSELSQLDAGGWHSRGCAGEPLPTLENIARFCIANGYFLNIEIKPTPGTEEETGRAVAALAARLWLGAAVPPLLTSFQVPALTGARDAAPQLPRGLLLDSLPPGWLDTARQLGCAAVVCNHALWTAENVAEVQGCGLRALSYTVNDEWAAQRLIDLGTDGIITDRVDLFSPAR</sequence>
<organism evidence="2 3">
    <name type="scientific">Paracidovorax konjaci</name>
    <dbReference type="NCBI Taxonomy" id="32040"/>
    <lineage>
        <taxon>Bacteria</taxon>
        <taxon>Pseudomonadati</taxon>
        <taxon>Pseudomonadota</taxon>
        <taxon>Betaproteobacteria</taxon>
        <taxon>Burkholderiales</taxon>
        <taxon>Comamonadaceae</taxon>
        <taxon>Paracidovorax</taxon>
    </lineage>
</organism>
<gene>
    <name evidence="2" type="ORF">SAMN04489710_12120</name>
</gene>
<reference evidence="3" key="1">
    <citation type="submission" date="2016-10" db="EMBL/GenBank/DDBJ databases">
        <authorList>
            <person name="Varghese N."/>
            <person name="Submissions S."/>
        </authorList>
    </citation>
    <scope>NUCLEOTIDE SEQUENCE [LARGE SCALE GENOMIC DNA]</scope>
    <source>
        <strain evidence="3">DSM 7481</strain>
    </source>
</reference>
<dbReference type="NCBIfam" id="NF006989">
    <property type="entry name" value="PRK09454.1"/>
    <property type="match status" value="1"/>
</dbReference>
<feature type="domain" description="GP-PDE" evidence="1">
    <location>
        <begin position="15"/>
        <end position="253"/>
    </location>
</feature>
<keyword evidence="3" id="KW-1185">Reference proteome</keyword>